<dbReference type="InterPro" id="IPR006531">
    <property type="entry name" value="Gp5/Vgr_OB"/>
</dbReference>
<accession>A0A8S5MMT1</accession>
<dbReference type="Gene3D" id="6.20.150.10">
    <property type="match status" value="1"/>
</dbReference>
<dbReference type="InterPro" id="IPR013046">
    <property type="entry name" value="GpV/Gp45"/>
</dbReference>
<evidence type="ECO:0000259" key="2">
    <source>
        <dbReference type="Pfam" id="PF04717"/>
    </source>
</evidence>
<dbReference type="Pfam" id="PF04717">
    <property type="entry name" value="Phage_base_V"/>
    <property type="match status" value="1"/>
</dbReference>
<feature type="domain" description="Gp5/Type VI secretion system Vgr protein OB-fold" evidence="2">
    <location>
        <begin position="15"/>
        <end position="80"/>
    </location>
</feature>
<dbReference type="Pfam" id="PF18946">
    <property type="entry name" value="Apex"/>
    <property type="match status" value="1"/>
</dbReference>
<dbReference type="InterPro" id="IPR044033">
    <property type="entry name" value="GpV-like_apex"/>
</dbReference>
<protein>
    <submittedName>
        <fullName evidence="3">Baseplate assembly protein V</fullName>
    </submittedName>
</protein>
<feature type="region of interest" description="Disordered" evidence="1">
    <location>
        <begin position="197"/>
        <end position="225"/>
    </location>
</feature>
<sequence length="225" mass="23089">MTAELNRKIANIIKQGVIAESDPARSLMRVQHGELTSDWLPYFVPFAGGVSVHRPPSVGENCIILSPSGETANGLVLCGMASASFPSPAQSADETVVKFPDGAIINYNHGAGQMTLKAVSKLTIDAPDTLITGNVVIQKMTTSNGLLTYTSGMSGSGGEGGRGTTIKGAINHEGTLTNTGKITSNGVVVDDHIHPGDSGGKTGKPECPIAKQAVKSASTTTSASQ</sequence>
<feature type="compositionally biased region" description="Low complexity" evidence="1">
    <location>
        <begin position="210"/>
        <end position="225"/>
    </location>
</feature>
<organism evidence="3">
    <name type="scientific">Myoviridae sp. ctPSW2</name>
    <dbReference type="NCBI Taxonomy" id="2826648"/>
    <lineage>
        <taxon>Viruses</taxon>
        <taxon>Duplodnaviria</taxon>
        <taxon>Heunggongvirae</taxon>
        <taxon>Uroviricota</taxon>
        <taxon>Caudoviricetes</taxon>
    </lineage>
</organism>
<dbReference type="InterPro" id="IPR037026">
    <property type="entry name" value="Vgr_OB-fold_dom_sf"/>
</dbReference>
<proteinExistence type="predicted"/>
<evidence type="ECO:0000313" key="3">
    <source>
        <dbReference type="EMBL" id="DAD83685.1"/>
    </source>
</evidence>
<dbReference type="NCBIfam" id="TIGR01644">
    <property type="entry name" value="phage_P2_V"/>
    <property type="match status" value="1"/>
</dbReference>
<dbReference type="EMBL" id="BK014940">
    <property type="protein sequence ID" value="DAD83685.1"/>
    <property type="molecule type" value="Genomic_DNA"/>
</dbReference>
<name>A0A8S5MMT1_9CAUD</name>
<evidence type="ECO:0000256" key="1">
    <source>
        <dbReference type="SAM" id="MobiDB-lite"/>
    </source>
</evidence>
<reference evidence="3" key="1">
    <citation type="journal article" date="2021" name="Proc. Natl. Acad. Sci. U.S.A.">
        <title>A Catalog of Tens of Thousands of Viruses from Human Metagenomes Reveals Hidden Associations with Chronic Diseases.</title>
        <authorList>
            <person name="Tisza M.J."/>
            <person name="Buck C.B."/>
        </authorList>
    </citation>
    <scope>NUCLEOTIDE SEQUENCE</scope>
    <source>
        <strain evidence="3">CtPSW2</strain>
    </source>
</reference>
<dbReference type="Gene3D" id="2.40.50.230">
    <property type="entry name" value="Gp5 N-terminal domain"/>
    <property type="match status" value="1"/>
</dbReference>